<sequence length="104" mass="11681">MTIQINTDKTISGEKRTEDFFTSQIEEALERFESHITRVEVHLKDENGKKDGFNDISCLLEARLEGRQPIAVTNQADTIDLALTGAIDKIKNAVESILGKIQKH</sequence>
<evidence type="ECO:0000313" key="2">
    <source>
        <dbReference type="Proteomes" id="UP000321578"/>
    </source>
</evidence>
<comment type="caution">
    <text evidence="1">The sequence shown here is derived from an EMBL/GenBank/DDBJ whole genome shotgun (WGS) entry which is preliminary data.</text>
</comment>
<reference evidence="1 2" key="1">
    <citation type="submission" date="2019-08" db="EMBL/GenBank/DDBJ databases">
        <title>Genomes of Subsaximicrobium wynnwilliamsii strains.</title>
        <authorList>
            <person name="Bowman J.P."/>
        </authorList>
    </citation>
    <scope>NUCLEOTIDE SEQUENCE [LARGE SCALE GENOMIC DNA]</scope>
    <source>
        <strain evidence="1 2">2-80-2</strain>
    </source>
</reference>
<protein>
    <submittedName>
        <fullName evidence="1">HPF/RaiA family ribosome-associated protein</fullName>
    </submittedName>
</protein>
<dbReference type="Gene3D" id="3.30.160.100">
    <property type="entry name" value="Ribosome hibernation promotion factor-like"/>
    <property type="match status" value="1"/>
</dbReference>
<gene>
    <name evidence="1" type="ORF">ESY86_10965</name>
</gene>
<dbReference type="InterPro" id="IPR003489">
    <property type="entry name" value="RHF/RaiA"/>
</dbReference>
<evidence type="ECO:0000313" key="1">
    <source>
        <dbReference type="EMBL" id="TXD89002.1"/>
    </source>
</evidence>
<organism evidence="1 2">
    <name type="scientific">Subsaximicrobium wynnwilliamsii</name>
    <dbReference type="NCBI Taxonomy" id="291179"/>
    <lineage>
        <taxon>Bacteria</taxon>
        <taxon>Pseudomonadati</taxon>
        <taxon>Bacteroidota</taxon>
        <taxon>Flavobacteriia</taxon>
        <taxon>Flavobacteriales</taxon>
        <taxon>Flavobacteriaceae</taxon>
        <taxon>Subsaximicrobium</taxon>
    </lineage>
</organism>
<dbReference type="Proteomes" id="UP000321578">
    <property type="component" value="Unassembled WGS sequence"/>
</dbReference>
<dbReference type="AlphaFoldDB" id="A0A5C6ZJ03"/>
<dbReference type="InterPro" id="IPR036567">
    <property type="entry name" value="RHF-like"/>
</dbReference>
<dbReference type="OrthoDB" id="121633at2"/>
<dbReference type="EMBL" id="VORO01000010">
    <property type="protein sequence ID" value="TXD89002.1"/>
    <property type="molecule type" value="Genomic_DNA"/>
</dbReference>
<dbReference type="RefSeq" id="WP_147086626.1">
    <property type="nucleotide sequence ID" value="NZ_VORM01000005.1"/>
</dbReference>
<name>A0A5C6ZJ03_9FLAO</name>
<dbReference type="SUPFAM" id="SSF69754">
    <property type="entry name" value="Ribosome binding protein Y (YfiA homologue)"/>
    <property type="match status" value="1"/>
</dbReference>
<proteinExistence type="predicted"/>
<keyword evidence="2" id="KW-1185">Reference proteome</keyword>
<dbReference type="Pfam" id="PF02482">
    <property type="entry name" value="Ribosomal_S30AE"/>
    <property type="match status" value="1"/>
</dbReference>
<accession>A0A5C6ZJ03</accession>